<dbReference type="InterPro" id="IPR008884">
    <property type="entry name" value="TylF_MeTrfase"/>
</dbReference>
<sequence>MALNRTADDPLLPRSDSFEDFLTDLESSLEHNSLPSRALDVIFGLFDFVHPACNGDWMEFGVGGGASLNKAADYRASHCPAECPPVFGFDTFTGSPEHWVVDGHTIFHKGSFSMDGKLPEVAPNALLIKGLFADSIPPLLSQQRAWVQQYSEGWSKWGPQSDAPLAYLHIDCELYSSARDVLTLMNHKIVPGTIILFDELINYALYKDNEMKALWEWLQETGAKLATVGTMGPVDNLPEGKIMDPVSETAHAQEFQSTAFVVMSKPGSTYNLWS</sequence>
<proteinExistence type="predicted"/>
<accession>A0AAW1PN23</accession>
<gene>
    <name evidence="1" type="ORF">WJX73_001751</name>
</gene>
<dbReference type="PANTHER" id="PTHR40036">
    <property type="entry name" value="MACROCIN O-METHYLTRANSFERASE"/>
    <property type="match status" value="1"/>
</dbReference>
<dbReference type="InterPro" id="IPR029063">
    <property type="entry name" value="SAM-dependent_MTases_sf"/>
</dbReference>
<dbReference type="PANTHER" id="PTHR40036:SF1">
    <property type="entry name" value="MACROCIN O-METHYLTRANSFERASE"/>
    <property type="match status" value="1"/>
</dbReference>
<keyword evidence="2" id="KW-1185">Reference proteome</keyword>
<dbReference type="Proteomes" id="UP001465755">
    <property type="component" value="Unassembled WGS sequence"/>
</dbReference>
<name>A0AAW1PN23_9CHLO</name>
<reference evidence="1 2" key="1">
    <citation type="journal article" date="2024" name="Nat. Commun.">
        <title>Phylogenomics reveals the evolutionary origins of lichenization in chlorophyte algae.</title>
        <authorList>
            <person name="Puginier C."/>
            <person name="Libourel C."/>
            <person name="Otte J."/>
            <person name="Skaloud P."/>
            <person name="Haon M."/>
            <person name="Grisel S."/>
            <person name="Petersen M."/>
            <person name="Berrin J.G."/>
            <person name="Delaux P.M."/>
            <person name="Dal Grande F."/>
            <person name="Keller J."/>
        </authorList>
    </citation>
    <scope>NUCLEOTIDE SEQUENCE [LARGE SCALE GENOMIC DNA]</scope>
    <source>
        <strain evidence="1 2">SAG 2036</strain>
    </source>
</reference>
<dbReference type="Gene3D" id="3.40.50.150">
    <property type="entry name" value="Vaccinia Virus protein VP39"/>
    <property type="match status" value="1"/>
</dbReference>
<dbReference type="EMBL" id="JALJOQ010000020">
    <property type="protein sequence ID" value="KAK9809397.1"/>
    <property type="molecule type" value="Genomic_DNA"/>
</dbReference>
<evidence type="ECO:0000313" key="2">
    <source>
        <dbReference type="Proteomes" id="UP001465755"/>
    </source>
</evidence>
<evidence type="ECO:0000313" key="1">
    <source>
        <dbReference type="EMBL" id="KAK9809397.1"/>
    </source>
</evidence>
<dbReference type="AlphaFoldDB" id="A0AAW1PN23"/>
<protein>
    <submittedName>
        <fullName evidence="1">Uncharacterized protein</fullName>
    </submittedName>
</protein>
<organism evidence="1 2">
    <name type="scientific">Symbiochloris irregularis</name>
    <dbReference type="NCBI Taxonomy" id="706552"/>
    <lineage>
        <taxon>Eukaryota</taxon>
        <taxon>Viridiplantae</taxon>
        <taxon>Chlorophyta</taxon>
        <taxon>core chlorophytes</taxon>
        <taxon>Trebouxiophyceae</taxon>
        <taxon>Trebouxiales</taxon>
        <taxon>Trebouxiaceae</taxon>
        <taxon>Symbiochloris</taxon>
    </lineage>
</organism>
<comment type="caution">
    <text evidence="1">The sequence shown here is derived from an EMBL/GenBank/DDBJ whole genome shotgun (WGS) entry which is preliminary data.</text>
</comment>